<dbReference type="EMBL" id="JABBWM010000090">
    <property type="protein sequence ID" value="KAG2092517.1"/>
    <property type="molecule type" value="Genomic_DNA"/>
</dbReference>
<evidence type="ECO:0000313" key="2">
    <source>
        <dbReference type="Proteomes" id="UP000823399"/>
    </source>
</evidence>
<gene>
    <name evidence="1" type="ORF">F5147DRAFT_764146</name>
</gene>
<sequence length="456" mass="51991">MDPTPLANPSNIITYDQVSDIDVNCTKIHQVMSSTHIAAEIPVEILCIIMELVMPPTQRFLDSPVIARDNRHSRVFSLQTLRNIVLVSRHWYNVGISYLYRHVVILQSKQLFALARVVSNNRSLGEFILSLRLQCYVLESQMAAVSMALDGILAVTPNHTKVTIAPILNRYRPWFGHEFLRMIALAQNTPSRTTDMHFRINPSLINTLKLIPTFTCLTTFHIDMFLGGNDALPTEHIHLAFLEELHITWQPRGHVRNVFSALAEILSLPSLRRLLLTSRDVGNGAVLEPLLRKFGHGLHFVSLVRNHHYYFRYKYSMPPPPPPPVIPLLSMCPNLRHLATDTYGPIRMPAHAHLTWVDLWVWREFLNRSEQSALAVTLIPYEERVKFPSLQGVRLLDLSLFPFSGAHTPLLIPPDMVGSTESVAWTYSSLDLRHDPGLLYRQTIDDVLAESLEHRL</sequence>
<name>A0A9P7EWH6_9AGAM</name>
<comment type="caution">
    <text evidence="1">The sequence shown here is derived from an EMBL/GenBank/DDBJ whole genome shotgun (WGS) entry which is preliminary data.</text>
</comment>
<dbReference type="GeneID" id="64702947"/>
<dbReference type="RefSeq" id="XP_041286890.1">
    <property type="nucleotide sequence ID" value="XM_041440688.1"/>
</dbReference>
<protein>
    <recommendedName>
        <fullName evidence="3">F-box domain-containing protein</fullName>
    </recommendedName>
</protein>
<dbReference type="Proteomes" id="UP000823399">
    <property type="component" value="Unassembled WGS sequence"/>
</dbReference>
<accession>A0A9P7EWH6</accession>
<proteinExistence type="predicted"/>
<reference evidence="1" key="1">
    <citation type="journal article" date="2020" name="New Phytol.">
        <title>Comparative genomics reveals dynamic genome evolution in host specialist ectomycorrhizal fungi.</title>
        <authorList>
            <person name="Lofgren L.A."/>
            <person name="Nguyen N.H."/>
            <person name="Vilgalys R."/>
            <person name="Ruytinx J."/>
            <person name="Liao H.L."/>
            <person name="Branco S."/>
            <person name="Kuo A."/>
            <person name="LaButti K."/>
            <person name="Lipzen A."/>
            <person name="Andreopoulos W."/>
            <person name="Pangilinan J."/>
            <person name="Riley R."/>
            <person name="Hundley H."/>
            <person name="Na H."/>
            <person name="Barry K."/>
            <person name="Grigoriev I.V."/>
            <person name="Stajich J.E."/>
            <person name="Kennedy P.G."/>
        </authorList>
    </citation>
    <scope>NUCLEOTIDE SEQUENCE</scope>
    <source>
        <strain evidence="1">FC423</strain>
    </source>
</reference>
<evidence type="ECO:0008006" key="3">
    <source>
        <dbReference type="Google" id="ProtNLM"/>
    </source>
</evidence>
<dbReference type="OrthoDB" id="3258555at2759"/>
<keyword evidence="2" id="KW-1185">Reference proteome</keyword>
<dbReference type="AlphaFoldDB" id="A0A9P7EWH6"/>
<organism evidence="1 2">
    <name type="scientific">Suillus discolor</name>
    <dbReference type="NCBI Taxonomy" id="1912936"/>
    <lineage>
        <taxon>Eukaryota</taxon>
        <taxon>Fungi</taxon>
        <taxon>Dikarya</taxon>
        <taxon>Basidiomycota</taxon>
        <taxon>Agaricomycotina</taxon>
        <taxon>Agaricomycetes</taxon>
        <taxon>Agaricomycetidae</taxon>
        <taxon>Boletales</taxon>
        <taxon>Suillineae</taxon>
        <taxon>Suillaceae</taxon>
        <taxon>Suillus</taxon>
    </lineage>
</organism>
<evidence type="ECO:0000313" key="1">
    <source>
        <dbReference type="EMBL" id="KAG2092517.1"/>
    </source>
</evidence>